<protein>
    <submittedName>
        <fullName evidence="1">Uncharacterized protein</fullName>
    </submittedName>
</protein>
<reference evidence="1" key="1">
    <citation type="submission" date="2019-11" db="EMBL/GenBank/DDBJ databases">
        <title>Nori genome reveals adaptations in red seaweeds to the harsh intertidal environment.</title>
        <authorList>
            <person name="Wang D."/>
            <person name="Mao Y."/>
        </authorList>
    </citation>
    <scope>NUCLEOTIDE SEQUENCE</scope>
    <source>
        <tissue evidence="1">Gametophyte</tissue>
    </source>
</reference>
<gene>
    <name evidence="1" type="ORF">I4F81_002240</name>
</gene>
<name>A0ACC3BPI2_PYRYE</name>
<organism evidence="1 2">
    <name type="scientific">Pyropia yezoensis</name>
    <name type="common">Susabi-nori</name>
    <name type="synonym">Porphyra yezoensis</name>
    <dbReference type="NCBI Taxonomy" id="2788"/>
    <lineage>
        <taxon>Eukaryota</taxon>
        <taxon>Rhodophyta</taxon>
        <taxon>Bangiophyceae</taxon>
        <taxon>Bangiales</taxon>
        <taxon>Bangiaceae</taxon>
        <taxon>Pyropia</taxon>
    </lineage>
</organism>
<comment type="caution">
    <text evidence="1">The sequence shown here is derived from an EMBL/GenBank/DDBJ whole genome shotgun (WGS) entry which is preliminary data.</text>
</comment>
<proteinExistence type="predicted"/>
<dbReference type="EMBL" id="CM020618">
    <property type="protein sequence ID" value="KAK1859646.1"/>
    <property type="molecule type" value="Genomic_DNA"/>
</dbReference>
<dbReference type="Proteomes" id="UP000798662">
    <property type="component" value="Chromosome 1"/>
</dbReference>
<accession>A0ACC3BPI2</accession>
<keyword evidence="2" id="KW-1185">Reference proteome</keyword>
<evidence type="ECO:0000313" key="1">
    <source>
        <dbReference type="EMBL" id="KAK1859646.1"/>
    </source>
</evidence>
<sequence length="247" mass="27306">MLFPTEQFGIVEAGVYRSSTPFPSHFPFFITLQLRRVIFLSPEAPTRLVTTFFTSHGVEIVHLGIGLPGWATAGGSWKPMSEEVVKDALEMVLDASVHPVCVCDTSGVHQVGVLVACLRRLQGWALNSTLMEYQSYAGGKARYGNEQFIELFDESLVTLPRVLPEWYLTGVAKVAAEREELSRLIESGRVDAKQERVDGVVAGLKPFEVFWYSEDAPLSSEKGRAQMGLGGEVAVLEEPLRETETEL</sequence>
<evidence type="ECO:0000313" key="2">
    <source>
        <dbReference type="Proteomes" id="UP000798662"/>
    </source>
</evidence>